<name>A0ABY9S1R8_9ACTN</name>
<evidence type="ECO:0000313" key="4">
    <source>
        <dbReference type="Proteomes" id="UP001250858"/>
    </source>
</evidence>
<evidence type="ECO:0000256" key="1">
    <source>
        <dbReference type="SAM" id="MobiDB-lite"/>
    </source>
</evidence>
<proteinExistence type="predicted"/>
<evidence type="ECO:0000256" key="2">
    <source>
        <dbReference type="SAM" id="Phobius"/>
    </source>
</evidence>
<accession>A0ABY9S1R8</accession>
<feature type="region of interest" description="Disordered" evidence="1">
    <location>
        <begin position="48"/>
        <end position="81"/>
    </location>
</feature>
<protein>
    <submittedName>
        <fullName evidence="3">Uncharacterized protein</fullName>
    </submittedName>
</protein>
<gene>
    <name evidence="3" type="ORF">RGF97_31235</name>
</gene>
<keyword evidence="2" id="KW-0472">Membrane</keyword>
<keyword evidence="2" id="KW-1133">Transmembrane helix</keyword>
<evidence type="ECO:0000313" key="3">
    <source>
        <dbReference type="EMBL" id="WMX48382.1"/>
    </source>
</evidence>
<feature type="transmembrane region" description="Helical" evidence="2">
    <location>
        <begin position="16"/>
        <end position="37"/>
    </location>
</feature>
<sequence length="81" mass="8444">MALLLLVSAVATESPALIWSFAVVWVLILVCLLRLLVRWSRRHLTGDERLRPADDDLGPTGPPGPPGPTGPTGPAGPSGAP</sequence>
<keyword evidence="2" id="KW-0812">Transmembrane</keyword>
<reference evidence="3 4" key="1">
    <citation type="submission" date="2023-09" db="EMBL/GenBank/DDBJ databases">
        <title>Complete genome of Streptomyces roseicoloratus T14.</title>
        <authorList>
            <person name="Bashizi T."/>
            <person name="Kim M.-J."/>
            <person name="Lee G."/>
            <person name="Tagele S.B."/>
            <person name="Shin J.-H."/>
        </authorList>
    </citation>
    <scope>NUCLEOTIDE SEQUENCE [LARGE SCALE GENOMIC DNA]</scope>
    <source>
        <strain evidence="3 4">T14</strain>
    </source>
</reference>
<dbReference type="EMBL" id="CP133762">
    <property type="protein sequence ID" value="WMX48382.1"/>
    <property type="molecule type" value="Genomic_DNA"/>
</dbReference>
<dbReference type="Proteomes" id="UP001250858">
    <property type="component" value="Chromosome"/>
</dbReference>
<feature type="compositionally biased region" description="Pro residues" evidence="1">
    <location>
        <begin position="60"/>
        <end position="71"/>
    </location>
</feature>
<keyword evidence="4" id="KW-1185">Reference proteome</keyword>
<organism evidence="3 4">
    <name type="scientific">Streptomyces roseicoloratus</name>
    <dbReference type="NCBI Taxonomy" id="2508722"/>
    <lineage>
        <taxon>Bacteria</taxon>
        <taxon>Bacillati</taxon>
        <taxon>Actinomycetota</taxon>
        <taxon>Actinomycetes</taxon>
        <taxon>Kitasatosporales</taxon>
        <taxon>Streptomycetaceae</taxon>
        <taxon>Streptomyces</taxon>
    </lineage>
</organism>
<dbReference type="RefSeq" id="WP_309549877.1">
    <property type="nucleotide sequence ID" value="NZ_CP133762.1"/>
</dbReference>